<protein>
    <recommendedName>
        <fullName evidence="3">DUF3219 domain-containing protein</fullName>
    </recommendedName>
</protein>
<evidence type="ECO:0000313" key="1">
    <source>
        <dbReference type="EMBL" id="KXZ12761.1"/>
    </source>
</evidence>
<dbReference type="AlphaFoldDB" id="A0A150F441"/>
<dbReference type="InterPro" id="IPR023105">
    <property type="entry name" value="YkvR-like_sf"/>
</dbReference>
<reference evidence="2" key="1">
    <citation type="submission" date="2016-02" db="EMBL/GenBank/DDBJ databases">
        <authorList>
            <person name="Dunlap C."/>
        </authorList>
    </citation>
    <scope>NUCLEOTIDE SEQUENCE [LARGE SCALE GENOMIC DNA]</scope>
    <source>
        <strain evidence="2">NRRL B-41092</strain>
    </source>
</reference>
<organism evidence="1 2">
    <name type="scientific">Bacillus nakamurai</name>
    <dbReference type="NCBI Taxonomy" id="1793963"/>
    <lineage>
        <taxon>Bacteria</taxon>
        <taxon>Bacillati</taxon>
        <taxon>Bacillota</taxon>
        <taxon>Bacilli</taxon>
        <taxon>Bacillales</taxon>
        <taxon>Bacillaceae</taxon>
        <taxon>Bacillus</taxon>
    </lineage>
</organism>
<gene>
    <name evidence="1" type="ORF">AXI58_06520</name>
</gene>
<dbReference type="Gene3D" id="2.40.30.80">
    <property type="entry name" value="YkvR-like"/>
    <property type="match status" value="1"/>
</dbReference>
<accession>A0A150F441</accession>
<proteinExistence type="predicted"/>
<dbReference type="STRING" id="1793963.AXI58_06520"/>
<dbReference type="OrthoDB" id="2920197at2"/>
<dbReference type="RefSeq" id="WP_061523549.1">
    <property type="nucleotide sequence ID" value="NZ_JARLZY010000017.1"/>
</dbReference>
<dbReference type="Pfam" id="PF11514">
    <property type="entry name" value="DUF3219"/>
    <property type="match status" value="1"/>
</dbReference>
<sequence>MEPLLLNGVRLNMYDCKEGTGKSGRVISFVLKVTSETYHDIAVLLYEKTFEVQAPERGLDFRGEITNYYTSMTNLYREGETGDFFIELTEV</sequence>
<dbReference type="SUPFAM" id="SSF159173">
    <property type="entry name" value="YkvR-like"/>
    <property type="match status" value="1"/>
</dbReference>
<dbReference type="InterPro" id="IPR021596">
    <property type="entry name" value="DUF3219"/>
</dbReference>
<comment type="caution">
    <text evidence="1">The sequence shown here is derived from an EMBL/GenBank/DDBJ whole genome shotgun (WGS) entry which is preliminary data.</text>
</comment>
<dbReference type="Proteomes" id="UP000075430">
    <property type="component" value="Unassembled WGS sequence"/>
</dbReference>
<keyword evidence="2" id="KW-1185">Reference proteome</keyword>
<name>A0A150F441_9BACI</name>
<evidence type="ECO:0000313" key="2">
    <source>
        <dbReference type="Proteomes" id="UP000075430"/>
    </source>
</evidence>
<evidence type="ECO:0008006" key="3">
    <source>
        <dbReference type="Google" id="ProtNLM"/>
    </source>
</evidence>
<dbReference type="EMBL" id="LSBA01000040">
    <property type="protein sequence ID" value="KXZ12761.1"/>
    <property type="molecule type" value="Genomic_DNA"/>
</dbReference>